<dbReference type="SMART" id="SM00212">
    <property type="entry name" value="UBCc"/>
    <property type="match status" value="1"/>
</dbReference>
<organism evidence="2 3">
    <name type="scientific">Metschnikowia bicuspidata</name>
    <dbReference type="NCBI Taxonomy" id="27322"/>
    <lineage>
        <taxon>Eukaryota</taxon>
        <taxon>Fungi</taxon>
        <taxon>Dikarya</taxon>
        <taxon>Ascomycota</taxon>
        <taxon>Saccharomycotina</taxon>
        <taxon>Pichiomycetes</taxon>
        <taxon>Metschnikowiaceae</taxon>
        <taxon>Metschnikowia</taxon>
    </lineage>
</organism>
<feature type="non-terminal residue" evidence="2">
    <location>
        <position position="154"/>
    </location>
</feature>
<evidence type="ECO:0000313" key="2">
    <source>
        <dbReference type="EMBL" id="RKP32348.1"/>
    </source>
</evidence>
<sequence length="154" mass="17481">MSEKRLLVELKQVTSTPPHTQNHQILELLPKDPDTSLFQWTAVIAKPTINDSPYYYNGQWTLDIEADSSYPIKPPKITFSRSTPINHPNINIDTGEICLDILHSDGWSPAWNLVSLVEAILVLLNDPEPNSPFNVDLANLFRHDRVAFESMAQF</sequence>
<evidence type="ECO:0000259" key="1">
    <source>
        <dbReference type="PROSITE" id="PS50127"/>
    </source>
</evidence>
<evidence type="ECO:0000313" key="3">
    <source>
        <dbReference type="Proteomes" id="UP000268321"/>
    </source>
</evidence>
<dbReference type="Pfam" id="PF00179">
    <property type="entry name" value="UQ_con"/>
    <property type="match status" value="1"/>
</dbReference>
<name>A0A4P9ZHC8_9ASCO</name>
<dbReference type="OrthoDB" id="9973183at2759"/>
<dbReference type="AlphaFoldDB" id="A0A4P9ZHC8"/>
<feature type="domain" description="UBC core" evidence="1">
    <location>
        <begin position="1"/>
        <end position="154"/>
    </location>
</feature>
<dbReference type="PANTHER" id="PTHR24068">
    <property type="entry name" value="UBIQUITIN-CONJUGATING ENZYME E2"/>
    <property type="match status" value="1"/>
</dbReference>
<dbReference type="SUPFAM" id="SSF54495">
    <property type="entry name" value="UBC-like"/>
    <property type="match status" value="1"/>
</dbReference>
<accession>A0A4P9ZHC8</accession>
<dbReference type="InterPro" id="IPR016135">
    <property type="entry name" value="UBQ-conjugating_enzyme/RWD"/>
</dbReference>
<dbReference type="CDD" id="cd23812">
    <property type="entry name" value="UBCc_ScPEX4-like"/>
    <property type="match status" value="1"/>
</dbReference>
<dbReference type="Proteomes" id="UP000268321">
    <property type="component" value="Unassembled WGS sequence"/>
</dbReference>
<reference evidence="3" key="1">
    <citation type="journal article" date="2018" name="Nat. Microbiol.">
        <title>Leveraging single-cell genomics to expand the fungal tree of life.</title>
        <authorList>
            <person name="Ahrendt S.R."/>
            <person name="Quandt C.A."/>
            <person name="Ciobanu D."/>
            <person name="Clum A."/>
            <person name="Salamov A."/>
            <person name="Andreopoulos B."/>
            <person name="Cheng J.F."/>
            <person name="Woyke T."/>
            <person name="Pelin A."/>
            <person name="Henrissat B."/>
            <person name="Reynolds N.K."/>
            <person name="Benny G.L."/>
            <person name="Smith M.E."/>
            <person name="James T.Y."/>
            <person name="Grigoriev I.V."/>
        </authorList>
    </citation>
    <scope>NUCLEOTIDE SEQUENCE [LARGE SCALE GENOMIC DNA]</scope>
    <source>
        <strain evidence="3">Baker2002</strain>
    </source>
</reference>
<gene>
    <name evidence="2" type="ORF">METBISCDRAFT_12393</name>
</gene>
<protein>
    <submittedName>
        <fullName evidence="2">Ubiquitin-conjugating enzyme</fullName>
    </submittedName>
</protein>
<dbReference type="EMBL" id="ML004432">
    <property type="protein sequence ID" value="RKP32348.1"/>
    <property type="molecule type" value="Genomic_DNA"/>
</dbReference>
<dbReference type="PROSITE" id="PS50127">
    <property type="entry name" value="UBC_2"/>
    <property type="match status" value="1"/>
</dbReference>
<dbReference type="InterPro" id="IPR000608">
    <property type="entry name" value="UBC"/>
</dbReference>
<dbReference type="Gene3D" id="3.10.110.10">
    <property type="entry name" value="Ubiquitin Conjugating Enzyme"/>
    <property type="match status" value="1"/>
</dbReference>
<proteinExistence type="predicted"/>
<keyword evidence="3" id="KW-1185">Reference proteome</keyword>